<protein>
    <submittedName>
        <fullName evidence="3">Uncharacterized protein</fullName>
    </submittedName>
</protein>
<dbReference type="PIR" id="C90131">
    <property type="entry name" value="C90131"/>
</dbReference>
<keyword evidence="3" id="KW-0542">Nucleomorph</keyword>
<dbReference type="RefSeq" id="XP_001713433.1">
    <property type="nucleotide sequence ID" value="XM_001713381.1"/>
</dbReference>
<dbReference type="GO" id="GO:0006352">
    <property type="term" value="P:DNA-templated transcription initiation"/>
    <property type="evidence" value="ECO:0007669"/>
    <property type="project" value="InterPro"/>
</dbReference>
<comment type="subcellular location">
    <subcellularLocation>
        <location evidence="1">Nucleus</location>
    </subcellularLocation>
</comment>
<evidence type="ECO:0000256" key="2">
    <source>
        <dbReference type="ARBA" id="ARBA00023242"/>
    </source>
</evidence>
<dbReference type="Gene3D" id="1.20.1250.40">
    <property type="match status" value="1"/>
</dbReference>
<dbReference type="GO" id="GO:0005634">
    <property type="term" value="C:nucleus"/>
    <property type="evidence" value="ECO:0007669"/>
    <property type="project" value="UniProtKB-SubCell"/>
</dbReference>
<name>Q98S41_GUITH</name>
<dbReference type="Pfam" id="PF03874">
    <property type="entry name" value="RNA_pol_Rpb4"/>
    <property type="match status" value="1"/>
</dbReference>
<gene>
    <name evidence="3" type="primary">orf132</name>
</gene>
<accession>Q98S41</accession>
<dbReference type="AlphaFoldDB" id="Q98S41"/>
<dbReference type="Proteomes" id="UP000242167">
    <property type="component" value="Nucleomorph 3"/>
</dbReference>
<dbReference type="EMBL" id="AF083031">
    <property type="protein sequence ID" value="AAK39742.1"/>
    <property type="molecule type" value="Genomic_DNA"/>
</dbReference>
<dbReference type="GO" id="GO:0030880">
    <property type="term" value="C:RNA polymerase complex"/>
    <property type="evidence" value="ECO:0007669"/>
    <property type="project" value="InterPro"/>
</dbReference>
<keyword evidence="2" id="KW-0539">Nucleus</keyword>
<organism evidence="3 4">
    <name type="scientific">Guillardia theta</name>
    <name type="common">Cryptophyte</name>
    <name type="synonym">Cryptomonas phi</name>
    <dbReference type="NCBI Taxonomy" id="55529"/>
    <lineage>
        <taxon>Eukaryota</taxon>
        <taxon>Cryptophyceae</taxon>
        <taxon>Pyrenomonadales</taxon>
        <taxon>Geminigeraceae</taxon>
        <taxon>Guillardia</taxon>
    </lineage>
</organism>
<evidence type="ECO:0000256" key="1">
    <source>
        <dbReference type="ARBA" id="ARBA00004123"/>
    </source>
</evidence>
<dbReference type="InterPro" id="IPR005574">
    <property type="entry name" value="Rpb4/RPC9"/>
</dbReference>
<sequence length="132" mass="16030">MNISLEEIQQLNLSSKFLTNSELFSILINNREIYQDFKKIKNNDMTFVYETTIEYLKIINKLETDCLKIRNLLDKTEITNKSVKIYREIILSKVIDLFPRNRDELYYIFPEISNYFNEMELKQVFKEFFTEI</sequence>
<evidence type="ECO:0000313" key="3">
    <source>
        <dbReference type="EMBL" id="AAK39742.1"/>
    </source>
</evidence>
<reference evidence="3 4" key="1">
    <citation type="journal article" date="2001" name="Nature">
        <title>The highly reduced genome of an enslaved algal nucleus.</title>
        <authorList>
            <person name="Douglas S."/>
            <person name="Zauner S."/>
            <person name="Fraunholz M."/>
            <person name="Beaton M."/>
            <person name="Penny S."/>
            <person name="Deng L."/>
            <person name="Wu X."/>
            <person name="Reith M."/>
            <person name="Cavalier-Smith T."/>
            <person name="Maier U."/>
        </authorList>
    </citation>
    <scope>NUCLEOTIDE SEQUENCE [LARGE SCALE GENOMIC DNA]</scope>
</reference>
<geneLocation type="nucleomorph" evidence="3"/>
<dbReference type="GeneID" id="857215"/>
<dbReference type="InterPro" id="IPR038324">
    <property type="entry name" value="Rpb4/RPC9_sf"/>
</dbReference>
<dbReference type="SUPFAM" id="SSF47819">
    <property type="entry name" value="HRDC-like"/>
    <property type="match status" value="1"/>
</dbReference>
<evidence type="ECO:0000313" key="4">
    <source>
        <dbReference type="Proteomes" id="UP000242167"/>
    </source>
</evidence>
<dbReference type="InterPro" id="IPR010997">
    <property type="entry name" value="HRDC-like_sf"/>
</dbReference>
<dbReference type="GO" id="GO:0000166">
    <property type="term" value="F:nucleotide binding"/>
    <property type="evidence" value="ECO:0007669"/>
    <property type="project" value="InterPro"/>
</dbReference>
<proteinExistence type="predicted"/>